<evidence type="ECO:0000313" key="1">
    <source>
        <dbReference type="EMBL" id="KKM62446.1"/>
    </source>
</evidence>
<dbReference type="EMBL" id="LAZR01011293">
    <property type="protein sequence ID" value="KKM62446.1"/>
    <property type="molecule type" value="Genomic_DNA"/>
</dbReference>
<accession>A0A0F9JJE3</accession>
<name>A0A0F9JJE3_9ZZZZ</name>
<dbReference type="AlphaFoldDB" id="A0A0F9JJE3"/>
<reference evidence="1" key="1">
    <citation type="journal article" date="2015" name="Nature">
        <title>Complex archaea that bridge the gap between prokaryotes and eukaryotes.</title>
        <authorList>
            <person name="Spang A."/>
            <person name="Saw J.H."/>
            <person name="Jorgensen S.L."/>
            <person name="Zaremba-Niedzwiedzka K."/>
            <person name="Martijn J."/>
            <person name="Lind A.E."/>
            <person name="van Eijk R."/>
            <person name="Schleper C."/>
            <person name="Guy L."/>
            <person name="Ettema T.J."/>
        </authorList>
    </citation>
    <scope>NUCLEOTIDE SEQUENCE</scope>
</reference>
<gene>
    <name evidence="1" type="ORF">LCGC14_1521610</name>
</gene>
<protein>
    <submittedName>
        <fullName evidence="1">Uncharacterized protein</fullName>
    </submittedName>
</protein>
<organism evidence="1">
    <name type="scientific">marine sediment metagenome</name>
    <dbReference type="NCBI Taxonomy" id="412755"/>
    <lineage>
        <taxon>unclassified sequences</taxon>
        <taxon>metagenomes</taxon>
        <taxon>ecological metagenomes</taxon>
    </lineage>
</organism>
<proteinExistence type="predicted"/>
<comment type="caution">
    <text evidence="1">The sequence shown here is derived from an EMBL/GenBank/DDBJ whole genome shotgun (WGS) entry which is preliminary data.</text>
</comment>
<sequence length="52" mass="5903">MGSKDQDFINKIFGFFKEVTKVLPPLSKDSKSAKPFDIVQGIEEFINKLIDV</sequence>